<proteinExistence type="predicted"/>
<dbReference type="AlphaFoldDB" id="A0A484F424"/>
<dbReference type="Proteomes" id="UP000294855">
    <property type="component" value="Unassembled WGS sequence"/>
</dbReference>
<accession>A0A484F424</accession>
<evidence type="ECO:0000313" key="2">
    <source>
        <dbReference type="Proteomes" id="UP000294855"/>
    </source>
</evidence>
<gene>
    <name evidence="1" type="ORF">C7391_1097</name>
</gene>
<protein>
    <submittedName>
        <fullName evidence="1">Uncharacterized protein</fullName>
    </submittedName>
</protein>
<dbReference type="RefSeq" id="WP_133517541.1">
    <property type="nucleotide sequence ID" value="NZ_JAHDUW010000003.1"/>
</dbReference>
<organism evidence="1 2">
    <name type="scientific">Methanimicrococcus blatticola</name>
    <dbReference type="NCBI Taxonomy" id="91560"/>
    <lineage>
        <taxon>Archaea</taxon>
        <taxon>Methanobacteriati</taxon>
        <taxon>Methanobacteriota</taxon>
        <taxon>Stenosarchaea group</taxon>
        <taxon>Methanomicrobia</taxon>
        <taxon>Methanosarcinales</taxon>
        <taxon>Methanosarcinaceae</taxon>
        <taxon>Methanimicrococcus</taxon>
    </lineage>
</organism>
<name>A0A484F424_9EURY</name>
<evidence type="ECO:0000313" key="1">
    <source>
        <dbReference type="EMBL" id="TDQ68898.1"/>
    </source>
</evidence>
<reference evidence="1 2" key="1">
    <citation type="submission" date="2019-03" db="EMBL/GenBank/DDBJ databases">
        <title>Genomic Encyclopedia of Type Strains, Phase IV (KMG-IV): sequencing the most valuable type-strain genomes for metagenomic binning, comparative biology and taxonomic classification.</title>
        <authorList>
            <person name="Goeker M."/>
        </authorList>
    </citation>
    <scope>NUCLEOTIDE SEQUENCE [LARGE SCALE GENOMIC DNA]</scope>
    <source>
        <strain evidence="1 2">DSM 13328</strain>
    </source>
</reference>
<dbReference type="EMBL" id="SNYS01000008">
    <property type="protein sequence ID" value="TDQ68898.1"/>
    <property type="molecule type" value="Genomic_DNA"/>
</dbReference>
<sequence length="80" mass="8771">MSKKSLLIAVVLIFLLTATAMAIENKSASENFTSQEYLNAKSVESTSDIDNVEEGYLLQTGTNRWTGMFSALQPYSGNET</sequence>
<comment type="caution">
    <text evidence="1">The sequence shown here is derived from an EMBL/GenBank/DDBJ whole genome shotgun (WGS) entry which is preliminary data.</text>
</comment>
<keyword evidence="2" id="KW-1185">Reference proteome</keyword>